<organism evidence="5 6">
    <name type="scientific">Trapa natans</name>
    <name type="common">Water chestnut</name>
    <dbReference type="NCBI Taxonomy" id="22666"/>
    <lineage>
        <taxon>Eukaryota</taxon>
        <taxon>Viridiplantae</taxon>
        <taxon>Streptophyta</taxon>
        <taxon>Embryophyta</taxon>
        <taxon>Tracheophyta</taxon>
        <taxon>Spermatophyta</taxon>
        <taxon>Magnoliopsida</taxon>
        <taxon>eudicotyledons</taxon>
        <taxon>Gunneridae</taxon>
        <taxon>Pentapetalae</taxon>
        <taxon>rosids</taxon>
        <taxon>malvids</taxon>
        <taxon>Myrtales</taxon>
        <taxon>Lythraceae</taxon>
        <taxon>Trapa</taxon>
    </lineage>
</organism>
<comment type="similarity">
    <text evidence="1">Belongs to the WEB family.</text>
</comment>
<evidence type="ECO:0000256" key="3">
    <source>
        <dbReference type="SAM" id="Coils"/>
    </source>
</evidence>
<dbReference type="AlphaFoldDB" id="A0AAN7R199"/>
<feature type="coiled-coil region" evidence="3">
    <location>
        <begin position="590"/>
        <end position="627"/>
    </location>
</feature>
<feature type="region of interest" description="Disordered" evidence="4">
    <location>
        <begin position="709"/>
        <end position="728"/>
    </location>
</feature>
<name>A0AAN7R199_TRANT</name>
<evidence type="ECO:0000313" key="6">
    <source>
        <dbReference type="Proteomes" id="UP001346149"/>
    </source>
</evidence>
<dbReference type="Pfam" id="PF05701">
    <property type="entry name" value="WEMBL"/>
    <property type="match status" value="1"/>
</dbReference>
<dbReference type="GO" id="GO:0009903">
    <property type="term" value="P:chloroplast avoidance movement"/>
    <property type="evidence" value="ECO:0007669"/>
    <property type="project" value="TreeGrafter"/>
</dbReference>
<dbReference type="EMBL" id="JAXQNO010000016">
    <property type="protein sequence ID" value="KAK4782178.1"/>
    <property type="molecule type" value="Genomic_DNA"/>
</dbReference>
<keyword evidence="2 3" id="KW-0175">Coiled coil</keyword>
<keyword evidence="6" id="KW-1185">Reference proteome</keyword>
<accession>A0AAN7R199</accession>
<dbReference type="InterPro" id="IPR008545">
    <property type="entry name" value="Web"/>
</dbReference>
<evidence type="ECO:0000256" key="1">
    <source>
        <dbReference type="ARBA" id="ARBA00005485"/>
    </source>
</evidence>
<feature type="region of interest" description="Disordered" evidence="4">
    <location>
        <begin position="479"/>
        <end position="502"/>
    </location>
</feature>
<feature type="coiled-coil region" evidence="3">
    <location>
        <begin position="134"/>
        <end position="302"/>
    </location>
</feature>
<dbReference type="PANTHER" id="PTHR32054:SF3">
    <property type="entry name" value="HEAVY CHAIN, PUTATIVE, EXPRESSED-RELATED"/>
    <property type="match status" value="1"/>
</dbReference>
<dbReference type="Proteomes" id="UP001346149">
    <property type="component" value="Unassembled WGS sequence"/>
</dbReference>
<gene>
    <name evidence="5" type="ORF">SAY86_016280</name>
</gene>
<dbReference type="GO" id="GO:0005829">
    <property type="term" value="C:cytosol"/>
    <property type="evidence" value="ECO:0007669"/>
    <property type="project" value="TreeGrafter"/>
</dbReference>
<comment type="caution">
    <text evidence="5">The sequence shown here is derived from an EMBL/GenBank/DDBJ whole genome shotgun (WGS) entry which is preliminary data.</text>
</comment>
<dbReference type="PANTHER" id="PTHR32054">
    <property type="entry name" value="HEAVY CHAIN, PUTATIVE, EXPRESSED-RELATED-RELATED"/>
    <property type="match status" value="1"/>
</dbReference>
<evidence type="ECO:0000256" key="4">
    <source>
        <dbReference type="SAM" id="MobiDB-lite"/>
    </source>
</evidence>
<dbReference type="GO" id="GO:0009904">
    <property type="term" value="P:chloroplast accumulation movement"/>
    <property type="evidence" value="ECO:0007669"/>
    <property type="project" value="TreeGrafter"/>
</dbReference>
<protein>
    <recommendedName>
        <fullName evidence="7">WEB family protein</fullName>
    </recommendedName>
</protein>
<reference evidence="5 6" key="1">
    <citation type="journal article" date="2023" name="Hortic Res">
        <title>Pangenome of water caltrop reveals structural variations and asymmetric subgenome divergence after allopolyploidization.</title>
        <authorList>
            <person name="Zhang X."/>
            <person name="Chen Y."/>
            <person name="Wang L."/>
            <person name="Yuan Y."/>
            <person name="Fang M."/>
            <person name="Shi L."/>
            <person name="Lu R."/>
            <person name="Comes H.P."/>
            <person name="Ma Y."/>
            <person name="Chen Y."/>
            <person name="Huang G."/>
            <person name="Zhou Y."/>
            <person name="Zheng Z."/>
            <person name="Qiu Y."/>
        </authorList>
    </citation>
    <scope>NUCLEOTIDE SEQUENCE [LARGE SCALE GENOMIC DNA]</scope>
    <source>
        <strain evidence="5">F231</strain>
    </source>
</reference>
<evidence type="ECO:0000256" key="2">
    <source>
        <dbReference type="ARBA" id="ARBA00023054"/>
    </source>
</evidence>
<evidence type="ECO:0008006" key="7">
    <source>
        <dbReference type="Google" id="ProtNLM"/>
    </source>
</evidence>
<evidence type="ECO:0000313" key="5">
    <source>
        <dbReference type="EMBL" id="KAK4782178.1"/>
    </source>
</evidence>
<proteinExistence type="inferred from homology"/>
<sequence>MPRIQSDDLEQPEAITPLTLLLYSAVTDPDRPLSWSHPGLVEEPNQLLEGSKIVELEESSAIKLSCFISKCLSSEMVAKDYQRSTGSTKVEVGEIDTRAPFQSVKDAVNLFGEGAFSGEKPSIRKVKPQSAERVLAKETQFHLARKELNKLKEQLENAESTKAQVLGELEKAKRTMNNLTDKINMVTESKERAIKQTETAKRLAKQLEMANSNGSTETNGSLNPDLESTREQYTTLITDLDAAKQELRKIQQDRDATAEVKSTAFKQVEDAELAAKANMVRVDELSKEISAIQETLDQVKLATFQAQQDQANIFEEKDVQRLVIKATLEESANELLTMKKEFEPEMVQNLESQLAETGEQIESLKKRIESVKASDLESVRTVTLELDDAKGSLKKVTEEESSLRSLVESLKVELENVKKEHAELKEKEAETESVVGNLHVKLRKSRSELEARVAEESKAKSASDEMLAILHQLMLETENSRKEAEEMKEKAEELKKEAEATKTALKEAEQKLRVALEEAEEAKMAEATALDEIKNLSDRTTAARASTSESDAKITISKDEYESLSRKVEESDKLADMKVAAAMAQVEAVRASENEAFKRLEATRKEMEEMKAETEAALKRATMAEAAKRAVEGELRKWREREQKKAAEAATRILADTDISSNSSPQIYIVQKQQYHQPGKIYQVQSLEKEKAMASKKVLRNNLSGIFNRKRNQVEGGSPSYLPGEKPQ</sequence>
<feature type="coiled-coil region" evidence="3">
    <location>
        <begin position="347"/>
        <end position="434"/>
    </location>
</feature>